<dbReference type="EMBL" id="KQ087180">
    <property type="protein sequence ID" value="KLT45627.1"/>
    <property type="molecule type" value="Genomic_DNA"/>
</dbReference>
<dbReference type="InterPro" id="IPR001783">
    <property type="entry name" value="Lumazine-bd"/>
</dbReference>
<evidence type="ECO:0000259" key="9">
    <source>
        <dbReference type="PROSITE" id="PS51177"/>
    </source>
</evidence>
<dbReference type="STRING" id="879819.A0A0J0XX29"/>
<dbReference type="Gene3D" id="2.40.30.20">
    <property type="match status" value="2"/>
</dbReference>
<keyword evidence="5" id="KW-0686">Riboflavin biosynthesis</keyword>
<sequence length="234" mass="24839">MGQAAELNPLNGATTVEHLATITHVEPATASTEHILTLGDAAAILDDCHEGDSICVNGACLTVLSFDADSFKVGMAPETLTRTNLGALRVGDKVNCERAMAAKSRFGGHVVQGHVDAVATIKQVVPDGASLRYTFVFGEDDARFMPYVVEKGFVTVDGASLTLTGVDDQELSFGIMLIAHSQSKLTLTGKKAGDKVNIEVDCVGKYILGHESRMAGLVERVVDRRLAELGLLKQ</sequence>
<dbReference type="SUPFAM" id="SSF63380">
    <property type="entry name" value="Riboflavin synthase domain-like"/>
    <property type="match status" value="2"/>
</dbReference>
<evidence type="ECO:0000256" key="6">
    <source>
        <dbReference type="ARBA" id="ARBA00022679"/>
    </source>
</evidence>
<dbReference type="InterPro" id="IPR017938">
    <property type="entry name" value="Riboflavin_synthase-like_b-brl"/>
</dbReference>
<dbReference type="GO" id="GO:0009231">
    <property type="term" value="P:riboflavin biosynthetic process"/>
    <property type="evidence" value="ECO:0007669"/>
    <property type="project" value="UniProtKB-KW"/>
</dbReference>
<comment type="pathway">
    <text evidence="2">Cofactor biosynthesis; riboflavin biosynthesis; riboflavin from 2-hydroxy-3-oxobutyl phosphate and 5-amino-6-(D-ribitylamino)uracil: step 2/2.</text>
</comment>
<comment type="function">
    <text evidence="1">Catalyzes the dismutation of two molecules of 6,7-dimethyl-8-ribityllumazine, resulting in the formation of riboflavin and 5-amino-6-(D-ribitylamino)uracil.</text>
</comment>
<protein>
    <recommendedName>
        <fullName evidence="4">Riboflavin synthase</fullName>
        <ecNumber evidence="3">2.5.1.9</ecNumber>
    </recommendedName>
</protein>
<dbReference type="Proteomes" id="UP000053611">
    <property type="component" value="Unassembled WGS sequence"/>
</dbReference>
<dbReference type="NCBIfam" id="TIGR00187">
    <property type="entry name" value="ribE"/>
    <property type="match status" value="1"/>
</dbReference>
<keyword evidence="7" id="KW-0677">Repeat</keyword>
<dbReference type="OrthoDB" id="10258924at2759"/>
<evidence type="ECO:0000256" key="1">
    <source>
        <dbReference type="ARBA" id="ARBA00002803"/>
    </source>
</evidence>
<dbReference type="Pfam" id="PF00677">
    <property type="entry name" value="Lum_binding"/>
    <property type="match status" value="2"/>
</dbReference>
<name>A0A0J0XX29_9TREE</name>
<dbReference type="InterPro" id="IPR026017">
    <property type="entry name" value="Lumazine-bd_dom"/>
</dbReference>
<feature type="domain" description="Lumazine-binding" evidence="9">
    <location>
        <begin position="11"/>
        <end position="109"/>
    </location>
</feature>
<keyword evidence="11" id="KW-1185">Reference proteome</keyword>
<feature type="repeat" description="Lumazine-binding" evidence="8">
    <location>
        <begin position="110"/>
        <end position="211"/>
    </location>
</feature>
<reference evidence="10 11" key="1">
    <citation type="submission" date="2015-03" db="EMBL/GenBank/DDBJ databases">
        <title>Genomics and transcriptomics of the oil-accumulating basidiomycete yeast T. oleaginosus allow insights into substrate utilization and the diverse evolutionary trajectories of mating systems in fungi.</title>
        <authorList>
            <consortium name="DOE Joint Genome Institute"/>
            <person name="Kourist R."/>
            <person name="Kracht O."/>
            <person name="Bracharz F."/>
            <person name="Lipzen A."/>
            <person name="Nolan M."/>
            <person name="Ohm R."/>
            <person name="Grigoriev I."/>
            <person name="Sun S."/>
            <person name="Heitman J."/>
            <person name="Bruck T."/>
            <person name="Nowrousian M."/>
        </authorList>
    </citation>
    <scope>NUCLEOTIDE SEQUENCE [LARGE SCALE GENOMIC DNA]</scope>
    <source>
        <strain evidence="10 11">IBC0246</strain>
    </source>
</reference>
<keyword evidence="6" id="KW-0808">Transferase</keyword>
<dbReference type="InterPro" id="IPR023366">
    <property type="entry name" value="ATP_synth_asu-like_sf"/>
</dbReference>
<dbReference type="PROSITE" id="PS51177">
    <property type="entry name" value="LUMAZINE_BIND"/>
    <property type="match status" value="2"/>
</dbReference>
<dbReference type="NCBIfam" id="NF006767">
    <property type="entry name" value="PRK09289.1"/>
    <property type="match status" value="1"/>
</dbReference>
<dbReference type="GO" id="GO:0004746">
    <property type="term" value="F:riboflavin synthase activity"/>
    <property type="evidence" value="ECO:0007669"/>
    <property type="project" value="UniProtKB-EC"/>
</dbReference>
<dbReference type="PANTHER" id="PTHR21098">
    <property type="entry name" value="RIBOFLAVIN SYNTHASE ALPHA CHAIN"/>
    <property type="match status" value="1"/>
</dbReference>
<gene>
    <name evidence="10" type="ORF">CC85DRAFT_299283</name>
</gene>
<feature type="domain" description="Lumazine-binding" evidence="9">
    <location>
        <begin position="110"/>
        <end position="211"/>
    </location>
</feature>
<dbReference type="PANTHER" id="PTHR21098:SF0">
    <property type="entry name" value="RIBOFLAVIN SYNTHASE"/>
    <property type="match status" value="1"/>
</dbReference>
<dbReference type="AlphaFoldDB" id="A0A0J0XX29"/>
<proteinExistence type="predicted"/>
<dbReference type="CDD" id="cd00402">
    <property type="entry name" value="Riboflavin_synthase_like"/>
    <property type="match status" value="1"/>
</dbReference>
<organism evidence="10 11">
    <name type="scientific">Cutaneotrichosporon oleaginosum</name>
    <dbReference type="NCBI Taxonomy" id="879819"/>
    <lineage>
        <taxon>Eukaryota</taxon>
        <taxon>Fungi</taxon>
        <taxon>Dikarya</taxon>
        <taxon>Basidiomycota</taxon>
        <taxon>Agaricomycotina</taxon>
        <taxon>Tremellomycetes</taxon>
        <taxon>Trichosporonales</taxon>
        <taxon>Trichosporonaceae</taxon>
        <taxon>Cutaneotrichosporon</taxon>
    </lineage>
</organism>
<evidence type="ECO:0000313" key="11">
    <source>
        <dbReference type="Proteomes" id="UP000053611"/>
    </source>
</evidence>
<accession>A0A0J0XX29</accession>
<evidence type="ECO:0000256" key="5">
    <source>
        <dbReference type="ARBA" id="ARBA00022619"/>
    </source>
</evidence>
<feature type="repeat" description="Lumazine-binding" evidence="8">
    <location>
        <begin position="11"/>
        <end position="109"/>
    </location>
</feature>
<evidence type="ECO:0000256" key="2">
    <source>
        <dbReference type="ARBA" id="ARBA00004887"/>
    </source>
</evidence>
<evidence type="ECO:0000256" key="7">
    <source>
        <dbReference type="ARBA" id="ARBA00022737"/>
    </source>
</evidence>
<evidence type="ECO:0000313" key="10">
    <source>
        <dbReference type="EMBL" id="KLT45627.1"/>
    </source>
</evidence>
<dbReference type="FunFam" id="2.40.30.20:FF:000004">
    <property type="entry name" value="Riboflavin synthase, alpha subunit"/>
    <property type="match status" value="1"/>
</dbReference>
<evidence type="ECO:0000256" key="8">
    <source>
        <dbReference type="PROSITE-ProRule" id="PRU00524"/>
    </source>
</evidence>
<evidence type="ECO:0000256" key="4">
    <source>
        <dbReference type="ARBA" id="ARBA00013950"/>
    </source>
</evidence>
<dbReference type="EC" id="2.5.1.9" evidence="3"/>
<evidence type="ECO:0000256" key="3">
    <source>
        <dbReference type="ARBA" id="ARBA00012827"/>
    </source>
</evidence>